<proteinExistence type="predicted"/>
<dbReference type="AlphaFoldDB" id="A0A5K3FSV2"/>
<accession>A0A5K3FSV2</accession>
<reference evidence="2" key="1">
    <citation type="submission" date="2019-11" db="UniProtKB">
        <authorList>
            <consortium name="WormBaseParasite"/>
        </authorList>
    </citation>
    <scope>IDENTIFICATION</scope>
</reference>
<dbReference type="PROSITE" id="PS51257">
    <property type="entry name" value="PROKAR_LIPOPROTEIN"/>
    <property type="match status" value="1"/>
</dbReference>
<feature type="compositionally biased region" description="Low complexity" evidence="1">
    <location>
        <begin position="43"/>
        <end position="55"/>
    </location>
</feature>
<name>A0A5K3FSV2_MESCO</name>
<dbReference type="WBParaSite" id="MCU_010965-RA">
    <property type="protein sequence ID" value="MCU_010965-RA"/>
    <property type="gene ID" value="MCU_010965"/>
</dbReference>
<feature type="region of interest" description="Disordered" evidence="1">
    <location>
        <begin position="43"/>
        <end position="73"/>
    </location>
</feature>
<feature type="compositionally biased region" description="Polar residues" evidence="1">
    <location>
        <begin position="64"/>
        <end position="73"/>
    </location>
</feature>
<protein>
    <submittedName>
        <fullName evidence="2">Ovule protein</fullName>
    </submittedName>
</protein>
<sequence>MAPAARILNSHFIHTNIYLGLSSCLGLDVSSFMAHNRGINTHAQTPQTTTASSSSRINGCLSVRPSTSSLLGN</sequence>
<evidence type="ECO:0000313" key="2">
    <source>
        <dbReference type="WBParaSite" id="MCU_010965-RA"/>
    </source>
</evidence>
<organism evidence="2">
    <name type="scientific">Mesocestoides corti</name>
    <name type="common">Flatworm</name>
    <dbReference type="NCBI Taxonomy" id="53468"/>
    <lineage>
        <taxon>Eukaryota</taxon>
        <taxon>Metazoa</taxon>
        <taxon>Spiralia</taxon>
        <taxon>Lophotrochozoa</taxon>
        <taxon>Platyhelminthes</taxon>
        <taxon>Cestoda</taxon>
        <taxon>Eucestoda</taxon>
        <taxon>Cyclophyllidea</taxon>
        <taxon>Mesocestoididae</taxon>
        <taxon>Mesocestoides</taxon>
    </lineage>
</organism>
<evidence type="ECO:0000256" key="1">
    <source>
        <dbReference type="SAM" id="MobiDB-lite"/>
    </source>
</evidence>